<proteinExistence type="predicted"/>
<gene>
    <name evidence="1" type="ORF">FKW44_007956</name>
</gene>
<dbReference type="EMBL" id="CP045894">
    <property type="protein sequence ID" value="QQP54953.1"/>
    <property type="molecule type" value="Genomic_DNA"/>
</dbReference>
<feature type="non-terminal residue" evidence="1">
    <location>
        <position position="1"/>
    </location>
</feature>
<sequence length="303" mass="34607">NRALHYPKSTIYDQWKAWNSFKTNDAHRKKRSRSLRATRTDEFVTEVKRKVNEDGNKSYAKLATEMGCSKQTIANTINKDLGDSSYKKRHRMILTEGTRESRRAKAEALLNNLKHETAGILRFFSDEKFFSQDQNSNRQNDRWICPKCRQAHEVPLLRNGPGEEPQGQHGHIHRRHEERREALNGHGGEWEALCLPTGLGDPGVDVGEPPLPLEPGLVAPSSLQPPRLFLLGMVENKTNKYAHNTLDSLRATIVEEFANMKKDVVAKACGRFRHRLEMVVAADGDYIGNKYLYMCVFHLTKNC</sequence>
<name>A0A7T8KFS9_CALRO</name>
<dbReference type="AlphaFoldDB" id="A0A7T8KFS9"/>
<protein>
    <submittedName>
        <fullName evidence="1">Transposable element tcb2 transposase</fullName>
    </submittedName>
</protein>
<dbReference type="PANTHER" id="PTHR46068">
    <property type="entry name" value="PROTEIN CBG27172"/>
    <property type="match status" value="1"/>
</dbReference>
<keyword evidence="2" id="KW-1185">Reference proteome</keyword>
<evidence type="ECO:0000313" key="2">
    <source>
        <dbReference type="Proteomes" id="UP000595437"/>
    </source>
</evidence>
<dbReference type="Gene3D" id="3.30.420.10">
    <property type="entry name" value="Ribonuclease H-like superfamily/Ribonuclease H"/>
    <property type="match status" value="1"/>
</dbReference>
<reference evidence="2" key="1">
    <citation type="submission" date="2021-01" db="EMBL/GenBank/DDBJ databases">
        <title>Caligus Genome Assembly.</title>
        <authorList>
            <person name="Gallardo-Escarate C."/>
        </authorList>
    </citation>
    <scope>NUCLEOTIDE SEQUENCE [LARGE SCALE GENOMIC DNA]</scope>
</reference>
<dbReference type="InterPro" id="IPR036397">
    <property type="entry name" value="RNaseH_sf"/>
</dbReference>
<dbReference type="OrthoDB" id="6403936at2759"/>
<accession>A0A7T8KFS9</accession>
<dbReference type="GO" id="GO:0003676">
    <property type="term" value="F:nucleic acid binding"/>
    <property type="evidence" value="ECO:0007669"/>
    <property type="project" value="InterPro"/>
</dbReference>
<dbReference type="PANTHER" id="PTHR46068:SF1">
    <property type="entry name" value="TRANSPOSASE IS30-LIKE HTH DOMAIN-CONTAINING PROTEIN"/>
    <property type="match status" value="1"/>
</dbReference>
<organism evidence="1 2">
    <name type="scientific">Caligus rogercresseyi</name>
    <name type="common">Sea louse</name>
    <dbReference type="NCBI Taxonomy" id="217165"/>
    <lineage>
        <taxon>Eukaryota</taxon>
        <taxon>Metazoa</taxon>
        <taxon>Ecdysozoa</taxon>
        <taxon>Arthropoda</taxon>
        <taxon>Crustacea</taxon>
        <taxon>Multicrustacea</taxon>
        <taxon>Hexanauplia</taxon>
        <taxon>Copepoda</taxon>
        <taxon>Siphonostomatoida</taxon>
        <taxon>Caligidae</taxon>
        <taxon>Caligus</taxon>
    </lineage>
</organism>
<dbReference type="Proteomes" id="UP000595437">
    <property type="component" value="Chromosome 5"/>
</dbReference>
<evidence type="ECO:0000313" key="1">
    <source>
        <dbReference type="EMBL" id="QQP54953.1"/>
    </source>
</evidence>